<organism evidence="1">
    <name type="scientific">Fusobacterium nucleatum 13_3C</name>
    <dbReference type="NCBI Taxonomy" id="1357398"/>
    <lineage>
        <taxon>Bacteria</taxon>
        <taxon>Fusobacteriati</taxon>
        <taxon>Fusobacteriota</taxon>
        <taxon>Fusobacteriia</taxon>
        <taxon>Fusobacteriales</taxon>
        <taxon>Fusobacteriaceae</taxon>
        <taxon>Fusobacterium</taxon>
    </lineage>
</organism>
<name>X7RV29_FUSNU</name>
<dbReference type="EMBL" id="JAOZ01000016">
    <property type="protein sequence ID" value="ETZ25296.1"/>
    <property type="molecule type" value="Genomic_DNA"/>
</dbReference>
<dbReference type="AlphaFoldDB" id="X7RV29"/>
<evidence type="ECO:0000313" key="1">
    <source>
        <dbReference type="EMBL" id="ETZ25296.1"/>
    </source>
</evidence>
<dbReference type="HOGENOM" id="CLU_2287445_0_0_0"/>
<dbReference type="PATRIC" id="fig|1357398.3.peg.2279"/>
<reference evidence="1" key="1">
    <citation type="submission" date="2014-01" db="EMBL/GenBank/DDBJ databases">
        <title>The Genome Sequence of Fusobacterium nucleatum 13_3C.</title>
        <authorList>
            <consortium name="The Broad Institute Genomics Platform"/>
            <person name="Earl A."/>
            <person name="Allen-Vercoe E."/>
            <person name="Daigneault M."/>
            <person name="Young S.K."/>
            <person name="Zeng Q."/>
            <person name="Gargeya S."/>
            <person name="Fitzgerald M."/>
            <person name="Abouelleil A."/>
            <person name="Alvarado L."/>
            <person name="Chapman S.B."/>
            <person name="Gainer-Dewar J."/>
            <person name="Goldberg J."/>
            <person name="Griggs A."/>
            <person name="Gujja S."/>
            <person name="Hansen M."/>
            <person name="Howarth C."/>
            <person name="Imamovic A."/>
            <person name="Ireland A."/>
            <person name="Larimer J."/>
            <person name="McCowan C."/>
            <person name="Murphy C."/>
            <person name="Pearson M."/>
            <person name="Poon T.W."/>
            <person name="Priest M."/>
            <person name="Roberts A."/>
            <person name="Saif S."/>
            <person name="Shea T."/>
            <person name="Sykes S."/>
            <person name="Wortman J."/>
            <person name="Nusbaum C."/>
            <person name="Birren B."/>
        </authorList>
    </citation>
    <scope>NUCLEOTIDE SEQUENCE [LARGE SCALE GENOMIC DNA]</scope>
    <source>
        <strain evidence="1">13_3C</strain>
    </source>
</reference>
<proteinExistence type="predicted"/>
<gene>
    <name evidence="1" type="ORF">HMPREF2085_02317</name>
</gene>
<protein>
    <recommendedName>
        <fullName evidence="2">DUF4325 domain-containing protein</fullName>
    </recommendedName>
</protein>
<evidence type="ECO:0008006" key="2">
    <source>
        <dbReference type="Google" id="ProtNLM"/>
    </source>
</evidence>
<accession>X7RV29</accession>
<sequence>MSNTSILNFKKIVDLPLTKQKKEIDKIRPNELVTIDFEENEFPLKKIEPIFKYIMSKPSKKFFILKNITDINYQFIEILETLSKVDIISKTLNKDKNSLNN</sequence>
<comment type="caution">
    <text evidence="1">The sequence shown here is derived from an EMBL/GenBank/DDBJ whole genome shotgun (WGS) entry which is preliminary data.</text>
</comment>